<keyword evidence="2" id="KW-1185">Reference proteome</keyword>
<accession>A0ACB9S1L3</accession>
<dbReference type="EMBL" id="CM042881">
    <property type="protein sequence ID" value="KAI4385152.1"/>
    <property type="molecule type" value="Genomic_DNA"/>
</dbReference>
<evidence type="ECO:0000313" key="1">
    <source>
        <dbReference type="EMBL" id="KAI4385152.1"/>
    </source>
</evidence>
<comment type="caution">
    <text evidence="1">The sequence shown here is derived from an EMBL/GenBank/DDBJ whole genome shotgun (WGS) entry which is preliminary data.</text>
</comment>
<protein>
    <submittedName>
        <fullName evidence="1">Uncharacterized protein</fullName>
    </submittedName>
</protein>
<evidence type="ECO:0000313" key="2">
    <source>
        <dbReference type="Proteomes" id="UP001057402"/>
    </source>
</evidence>
<proteinExistence type="predicted"/>
<dbReference type="Proteomes" id="UP001057402">
    <property type="component" value="Chromosome 2"/>
</dbReference>
<organism evidence="1 2">
    <name type="scientific">Melastoma candidum</name>
    <dbReference type="NCBI Taxonomy" id="119954"/>
    <lineage>
        <taxon>Eukaryota</taxon>
        <taxon>Viridiplantae</taxon>
        <taxon>Streptophyta</taxon>
        <taxon>Embryophyta</taxon>
        <taxon>Tracheophyta</taxon>
        <taxon>Spermatophyta</taxon>
        <taxon>Magnoliopsida</taxon>
        <taxon>eudicotyledons</taxon>
        <taxon>Gunneridae</taxon>
        <taxon>Pentapetalae</taxon>
        <taxon>rosids</taxon>
        <taxon>malvids</taxon>
        <taxon>Myrtales</taxon>
        <taxon>Melastomataceae</taxon>
        <taxon>Melastomatoideae</taxon>
        <taxon>Melastomateae</taxon>
        <taxon>Melastoma</taxon>
    </lineage>
</organism>
<name>A0ACB9S1L3_9MYRT</name>
<reference evidence="2" key="1">
    <citation type="journal article" date="2023" name="Front. Plant Sci.">
        <title>Chromosomal-level genome assembly of Melastoma candidum provides insights into trichome evolution.</title>
        <authorList>
            <person name="Zhong Y."/>
            <person name="Wu W."/>
            <person name="Sun C."/>
            <person name="Zou P."/>
            <person name="Liu Y."/>
            <person name="Dai S."/>
            <person name="Zhou R."/>
        </authorList>
    </citation>
    <scope>NUCLEOTIDE SEQUENCE [LARGE SCALE GENOMIC DNA]</scope>
</reference>
<sequence length="294" mass="32972">MDKEGDRLAIGPIIARSKAVHDTVASVPLDKVNYANVVAPLAEVETELSPLVQSCVFPKLVSTSENVRRASTKAEGRIDTHNASSSLREDVYRVVKAYFTRGEWTSPEANCFVKCLVKDFERNGLNLTSTMREEVHRLKSQIDELSLQYVQNLNDDRSFLLFSGDEVVGIPAEFLESLDAIGNTNHVKCNQRCSRVGILVQPETIMEKTQSGKYKVKLRKHHVGAILEHFKIAKTRRSVAVAYGKRSSFATNRLSCWVTQAMRRGSKDPISILTDFLGREPSRKAFIDIRQASM</sequence>
<gene>
    <name evidence="1" type="ORF">MLD38_003210</name>
</gene>